<sequence>MSFEPSLKLLHSPGACSFPNLILARVGQMTPEFASINPKRRVPVLAIDNEVITEMSAVLTSISSLAPEKNLLGRSTIETIRVYEWLNWLSTVVHSQAMGSIWRTERYSNDPAVYPAIREKGLETIRECYAMINEKVAEPGTGFAVGKGFTAVDPFLLVLYCWASRLEKDMGQDYPVLCGLREEASW</sequence>
<evidence type="ECO:0008006" key="3">
    <source>
        <dbReference type="Google" id="ProtNLM"/>
    </source>
</evidence>
<dbReference type="PANTHER" id="PTHR44051">
    <property type="entry name" value="GLUTATHIONE S-TRANSFERASE-RELATED"/>
    <property type="match status" value="1"/>
</dbReference>
<gene>
    <name evidence="1" type="ORF">BJY01DRAFT_231257</name>
</gene>
<accession>A0ABR4KWI2</accession>
<dbReference type="Gene3D" id="1.20.1050.10">
    <property type="match status" value="1"/>
</dbReference>
<reference evidence="1 2" key="1">
    <citation type="submission" date="2024-07" db="EMBL/GenBank/DDBJ databases">
        <title>Section-level genome sequencing and comparative genomics of Aspergillus sections Usti and Cavernicolus.</title>
        <authorList>
            <consortium name="Lawrence Berkeley National Laboratory"/>
            <person name="Nybo J.L."/>
            <person name="Vesth T.C."/>
            <person name="Theobald S."/>
            <person name="Frisvad J.C."/>
            <person name="Larsen T.O."/>
            <person name="Kjaerboelling I."/>
            <person name="Rothschild-Mancinelli K."/>
            <person name="Lyhne E.K."/>
            <person name="Kogle M.E."/>
            <person name="Barry K."/>
            <person name="Clum A."/>
            <person name="Na H."/>
            <person name="Ledsgaard L."/>
            <person name="Lin J."/>
            <person name="Lipzen A."/>
            <person name="Kuo A."/>
            <person name="Riley R."/>
            <person name="Mondo S."/>
            <person name="Labutti K."/>
            <person name="Haridas S."/>
            <person name="Pangalinan J."/>
            <person name="Salamov A.A."/>
            <person name="Simmons B.A."/>
            <person name="Magnuson J.K."/>
            <person name="Chen J."/>
            <person name="Drula E."/>
            <person name="Henrissat B."/>
            <person name="Wiebenga A."/>
            <person name="Lubbers R.J."/>
            <person name="Gomes A.C."/>
            <person name="Makela M.R."/>
            <person name="Stajich J."/>
            <person name="Grigoriev I.V."/>
            <person name="Mortensen U.H."/>
            <person name="De Vries R.P."/>
            <person name="Baker S.E."/>
            <person name="Andersen M.R."/>
        </authorList>
    </citation>
    <scope>NUCLEOTIDE SEQUENCE [LARGE SCALE GENOMIC DNA]</scope>
    <source>
        <strain evidence="1 2">CBS 123904</strain>
    </source>
</reference>
<evidence type="ECO:0000313" key="1">
    <source>
        <dbReference type="EMBL" id="KAL2856638.1"/>
    </source>
</evidence>
<evidence type="ECO:0000313" key="2">
    <source>
        <dbReference type="Proteomes" id="UP001610446"/>
    </source>
</evidence>
<protein>
    <recommendedName>
        <fullName evidence="3">Glutathione S-transferase</fullName>
    </recommendedName>
</protein>
<dbReference type="InterPro" id="IPR036282">
    <property type="entry name" value="Glutathione-S-Trfase_C_sf"/>
</dbReference>
<name>A0ABR4KWI2_9EURO</name>
<dbReference type="InterPro" id="IPR036249">
    <property type="entry name" value="Thioredoxin-like_sf"/>
</dbReference>
<dbReference type="Proteomes" id="UP001610446">
    <property type="component" value="Unassembled WGS sequence"/>
</dbReference>
<keyword evidence="2" id="KW-1185">Reference proteome</keyword>
<dbReference type="SUPFAM" id="SSF47616">
    <property type="entry name" value="GST C-terminal domain-like"/>
    <property type="match status" value="1"/>
</dbReference>
<organism evidence="1 2">
    <name type="scientific">Aspergillus pseudoustus</name>
    <dbReference type="NCBI Taxonomy" id="1810923"/>
    <lineage>
        <taxon>Eukaryota</taxon>
        <taxon>Fungi</taxon>
        <taxon>Dikarya</taxon>
        <taxon>Ascomycota</taxon>
        <taxon>Pezizomycotina</taxon>
        <taxon>Eurotiomycetes</taxon>
        <taxon>Eurotiomycetidae</taxon>
        <taxon>Eurotiales</taxon>
        <taxon>Aspergillaceae</taxon>
        <taxon>Aspergillus</taxon>
        <taxon>Aspergillus subgen. Nidulantes</taxon>
    </lineage>
</organism>
<dbReference type="Gene3D" id="3.40.30.10">
    <property type="entry name" value="Glutaredoxin"/>
    <property type="match status" value="1"/>
</dbReference>
<dbReference type="SUPFAM" id="SSF52833">
    <property type="entry name" value="Thioredoxin-like"/>
    <property type="match status" value="1"/>
</dbReference>
<comment type="caution">
    <text evidence="1">The sequence shown here is derived from an EMBL/GenBank/DDBJ whole genome shotgun (WGS) entry which is preliminary data.</text>
</comment>
<dbReference type="EMBL" id="JBFXLU010000006">
    <property type="protein sequence ID" value="KAL2856638.1"/>
    <property type="molecule type" value="Genomic_DNA"/>
</dbReference>
<proteinExistence type="predicted"/>
<dbReference type="PANTHER" id="PTHR44051:SF8">
    <property type="entry name" value="GLUTATHIONE S-TRANSFERASE GSTA"/>
    <property type="match status" value="1"/>
</dbReference>